<sequence>MGDEQRAAAQAANDEDGMVDYATAYYGSYANEAWEGFKDWASSALKTILNGLYLYGGITTVMVLRLVTHAIFSLINDVLSKGVEDTFRLPDPTMYTNGTFRVAPDFGTSSNVLLTNCSVRAWNHGNAPSIIPVTTTFRDCRWVHPTTTVAPAVGYSAPYKPFTIRMGGSL</sequence>
<accession>A0A2V0RHA2</accession>
<reference evidence="2" key="1">
    <citation type="submission" date="2017-04" db="EMBL/GenBank/DDBJ databases">
        <title>Unveiling RNA virosphere associated with marine microorganisms.</title>
        <authorList>
            <person name="Urayama S."/>
            <person name="Takaki Y."/>
            <person name="Nishi S."/>
            <person name="Yoshida Y."/>
            <person name="Deguchi S."/>
            <person name="Takai K."/>
            <person name="Nunoura T."/>
        </authorList>
    </citation>
    <scope>NUCLEOTIDE SEQUENCE</scope>
</reference>
<evidence type="ECO:0000256" key="1">
    <source>
        <dbReference type="SAM" id="Phobius"/>
    </source>
</evidence>
<keyword evidence="1" id="KW-0472">Membrane</keyword>
<name>A0A2V0RHA2_9ZZZZ</name>
<feature type="transmembrane region" description="Helical" evidence="1">
    <location>
        <begin position="52"/>
        <end position="72"/>
    </location>
</feature>
<dbReference type="EMBL" id="BDQA01000446">
    <property type="protein sequence ID" value="GBH21918.1"/>
    <property type="molecule type" value="Genomic_RNA"/>
</dbReference>
<dbReference type="AlphaFoldDB" id="A0A2V0RHA2"/>
<keyword evidence="1" id="KW-1133">Transmembrane helix</keyword>
<evidence type="ECO:0000313" key="2">
    <source>
        <dbReference type="EMBL" id="GBH21918.1"/>
    </source>
</evidence>
<protein>
    <submittedName>
        <fullName evidence="2">Uncharacterized protein</fullName>
    </submittedName>
</protein>
<organism evidence="2">
    <name type="scientific">viral metagenome</name>
    <dbReference type="NCBI Taxonomy" id="1070528"/>
    <lineage>
        <taxon>unclassified sequences</taxon>
        <taxon>metagenomes</taxon>
        <taxon>organismal metagenomes</taxon>
    </lineage>
</organism>
<keyword evidence="1" id="KW-0812">Transmembrane</keyword>
<proteinExistence type="predicted"/>
<comment type="caution">
    <text evidence="2">The sequence shown here is derived from an EMBL/GenBank/DDBJ whole genome shotgun (WGS) entry which is preliminary data.</text>
</comment>